<feature type="region of interest" description="Disordered" evidence="1">
    <location>
        <begin position="16"/>
        <end position="35"/>
    </location>
</feature>
<sequence>MAVLVAQADRHSGWTIGSPATGSYLEPGRAPGTGPDRIAPGGSFVYSDRYLYFTGMDSPSQTEMLWAGVFAVDVRTGREARASVQHHSAGSPSMLLFGGSPDGTRVALLDRWETPGEPQPDYEGMSREEYYAASQRHALARKERARYTFTVATFDQSPAVEILTRAPAPKRHLVLGGPSNIDAPVQWSPDGRLLALDLGTVEEDLEMTAVRVFETRTWTEVACFTQGALHGTASWGPDSDRFLMQSWSAKTGRIAMWIQHLDGSRQQVEIIPPPNSVNIRPVWAVGMADNAHLLTMRAPRKRATLMRTSLATGTHENLMTWPGPLENPAVVAQLPPGAWT</sequence>
<accession>A0AA96JD52</accession>
<reference evidence="2" key="1">
    <citation type="submission" date="2023-09" db="EMBL/GenBank/DDBJ databases">
        <title>Demequina sp. a novel bacteria isolated from Capsicum annuum.</title>
        <authorList>
            <person name="Humaira Z."/>
            <person name="Lee J."/>
            <person name="Cho D."/>
        </authorList>
    </citation>
    <scope>NUCLEOTIDE SEQUENCE</scope>
    <source>
        <strain evidence="2">PMTSA13</strain>
    </source>
</reference>
<dbReference type="KEGG" id="dcp:RN607_01400"/>
<dbReference type="InterPro" id="IPR011042">
    <property type="entry name" value="6-blade_b-propeller_TolB-like"/>
</dbReference>
<dbReference type="Proteomes" id="UP001303408">
    <property type="component" value="Chromosome"/>
</dbReference>
<proteinExistence type="predicted"/>
<dbReference type="Gene3D" id="2.120.10.30">
    <property type="entry name" value="TolB, C-terminal domain"/>
    <property type="match status" value="1"/>
</dbReference>
<dbReference type="SUPFAM" id="SSF82171">
    <property type="entry name" value="DPP6 N-terminal domain-like"/>
    <property type="match status" value="1"/>
</dbReference>
<evidence type="ECO:0000313" key="2">
    <source>
        <dbReference type="EMBL" id="WNM27691.1"/>
    </source>
</evidence>
<dbReference type="AlphaFoldDB" id="A0AA96JD52"/>
<gene>
    <name evidence="2" type="ORF">RN607_01400</name>
</gene>
<dbReference type="EMBL" id="CP134880">
    <property type="protein sequence ID" value="WNM27691.1"/>
    <property type="molecule type" value="Genomic_DNA"/>
</dbReference>
<protein>
    <recommendedName>
        <fullName evidence="3">WD40-like Beta Propeller Repeat</fullName>
    </recommendedName>
</protein>
<evidence type="ECO:0008006" key="3">
    <source>
        <dbReference type="Google" id="ProtNLM"/>
    </source>
</evidence>
<evidence type="ECO:0000256" key="1">
    <source>
        <dbReference type="SAM" id="MobiDB-lite"/>
    </source>
</evidence>
<organism evidence="2">
    <name type="scientific">Demequina capsici</name>
    <dbReference type="NCBI Taxonomy" id="3075620"/>
    <lineage>
        <taxon>Bacteria</taxon>
        <taxon>Bacillati</taxon>
        <taxon>Actinomycetota</taxon>
        <taxon>Actinomycetes</taxon>
        <taxon>Micrococcales</taxon>
        <taxon>Demequinaceae</taxon>
        <taxon>Demequina</taxon>
    </lineage>
</organism>
<name>A0AA96JD52_9MICO</name>
<dbReference type="RefSeq" id="WP_313543852.1">
    <property type="nucleotide sequence ID" value="NZ_CP134880.1"/>
</dbReference>